<dbReference type="PANTHER" id="PTHR31845">
    <property type="entry name" value="FINGER DOMAIN PROTEIN, PUTATIVE-RELATED"/>
    <property type="match status" value="1"/>
</dbReference>
<dbReference type="InterPro" id="IPR001138">
    <property type="entry name" value="Zn2Cys6_DnaBD"/>
</dbReference>
<dbReference type="FunFam" id="4.10.240.10:FF:000003">
    <property type="entry name" value="C6 transcription factor (Leu3)"/>
    <property type="match status" value="1"/>
</dbReference>
<evidence type="ECO:0000256" key="9">
    <source>
        <dbReference type="SAM" id="MobiDB-lite"/>
    </source>
</evidence>
<feature type="compositionally biased region" description="Polar residues" evidence="9">
    <location>
        <begin position="710"/>
        <end position="773"/>
    </location>
</feature>
<dbReference type="PROSITE" id="PS00463">
    <property type="entry name" value="ZN2_CY6_FUNGAL_1"/>
    <property type="match status" value="1"/>
</dbReference>
<dbReference type="InParanoid" id="A0A194XRS3"/>
<dbReference type="SUPFAM" id="SSF57701">
    <property type="entry name" value="Zn2/Cys6 DNA-binding domain"/>
    <property type="match status" value="1"/>
</dbReference>
<comment type="subcellular location">
    <subcellularLocation>
        <location evidence="1">Nucleus</location>
    </subcellularLocation>
</comment>
<dbReference type="GeneID" id="28821238"/>
<keyword evidence="6" id="KW-0804">Transcription</keyword>
<dbReference type="Proteomes" id="UP000070700">
    <property type="component" value="Unassembled WGS sequence"/>
</dbReference>
<keyword evidence="3" id="KW-0862">Zinc</keyword>
<evidence type="ECO:0000256" key="3">
    <source>
        <dbReference type="ARBA" id="ARBA00022833"/>
    </source>
</evidence>
<evidence type="ECO:0000256" key="8">
    <source>
        <dbReference type="SAM" id="Coils"/>
    </source>
</evidence>
<keyword evidence="12" id="KW-1185">Reference proteome</keyword>
<dbReference type="CDD" id="cd00067">
    <property type="entry name" value="GAL4"/>
    <property type="match status" value="1"/>
</dbReference>
<evidence type="ECO:0000259" key="10">
    <source>
        <dbReference type="PROSITE" id="PS50048"/>
    </source>
</evidence>
<feature type="compositionally biased region" description="Polar residues" evidence="9">
    <location>
        <begin position="14"/>
        <end position="40"/>
    </location>
</feature>
<dbReference type="FunCoup" id="A0A194XRS3">
    <property type="interactions" value="237"/>
</dbReference>
<dbReference type="InterPro" id="IPR051089">
    <property type="entry name" value="prtT"/>
</dbReference>
<dbReference type="GO" id="GO:0001216">
    <property type="term" value="F:DNA-binding transcription activator activity"/>
    <property type="evidence" value="ECO:0007669"/>
    <property type="project" value="UniProtKB-ARBA"/>
</dbReference>
<proteinExistence type="predicted"/>
<accession>A0A194XRS3</accession>
<feature type="coiled-coil region" evidence="8">
    <location>
        <begin position="131"/>
        <end position="158"/>
    </location>
</feature>
<feature type="region of interest" description="Disordered" evidence="9">
    <location>
        <begin position="704"/>
        <end position="789"/>
    </location>
</feature>
<keyword evidence="2" id="KW-0479">Metal-binding</keyword>
<evidence type="ECO:0000256" key="2">
    <source>
        <dbReference type="ARBA" id="ARBA00022723"/>
    </source>
</evidence>
<dbReference type="PROSITE" id="PS50048">
    <property type="entry name" value="ZN2_CY6_FUNGAL_2"/>
    <property type="match status" value="1"/>
</dbReference>
<keyword evidence="5" id="KW-0238">DNA-binding</keyword>
<sequence>MSSFKDIDPRLRDTASNAFSQHAHNNAPFQTPLAPSTSRSPVGPPQRFDSPIGNPYLPQTPQSGGNATDHDGGNSQSGGGADDPKRTRACEACRGLKVRCEPDPNNGDGPCKRCAKANRNCVVTVPNRKRQKKTDSRVAELEKKIDALTQSLAQKSAGIAPTTAGPFPEQQGMGVEPRRNAYQQVTNGGFDSLYASRPEVRAEDWSYPKEPEFVARKNSAPPMVVAGQKRKHLETREYSSTPESSARKLSETPNGFLVDTGNKPAPNHEYADVIDRGVLTADMAAKMFECYIEKMVPHMPAVVFPAGTTAADVRKTTPTLFLAILSAASGSNYPELQRMLTKEVMSIYADRVICNGEKTLELIQALHVSTLWYWPPEHFEELKFYQLIHIAAVMAIDIGMGKKNKSSKAQSSAGLWRDHPWRRTPYPDPESIDARRAWLACYFLCCNASMGLRRPNLIRWTSFIGDCVEVLETSPEAAPTDKILCQWVRSQHIAEEIGTRFSMDDPGASVSITDQNVQYALKGFELDLEKWSKNIPPEVETPTLRVTEHVVNLYMHEVAMHVDHNVEEFKPPFTEDNLRGMGDKDQPIPLSNAHIKALSTCLTSIDRIFETFLQFDVETIRCLPVANFVRVAYAVVVLIKMYFAAAQPNSELGQVINKDHMKVEQYLDGLVGIFRASAAEEKSRPSGKFLMVLLMLKTWFHRQRGPPGSVNESAKNTGKQGESSAKSSDAAQPSAPEQRNGQQSGYSPANTPLQLLSEVATGNSGGQSRSDTMANYPGGNNDWQPTPTQVSYQNYPPMNMFGMYGTGGPPSFDPQTGLDYGYTIGDGVEQAMGMPPGLGDFGTIFNDDAFFSGIMDSVGQGISFEGL</sequence>
<dbReference type="Gene3D" id="4.10.240.10">
    <property type="entry name" value="Zn(2)-C6 fungal-type DNA-binding domain"/>
    <property type="match status" value="1"/>
</dbReference>
<feature type="region of interest" description="Disordered" evidence="9">
    <location>
        <begin position="228"/>
        <end position="262"/>
    </location>
</feature>
<dbReference type="RefSeq" id="XP_018077104.1">
    <property type="nucleotide sequence ID" value="XM_018211512.1"/>
</dbReference>
<reference evidence="11 12" key="1">
    <citation type="submission" date="2015-10" db="EMBL/GenBank/DDBJ databases">
        <title>Full genome of DAOMC 229536 Phialocephala scopiformis, a fungal endophyte of spruce producing the potent anti-insectan compound rugulosin.</title>
        <authorList>
            <consortium name="DOE Joint Genome Institute"/>
            <person name="Walker A.K."/>
            <person name="Frasz S.L."/>
            <person name="Seifert K.A."/>
            <person name="Miller J.D."/>
            <person name="Mondo S.J."/>
            <person name="Labutti K."/>
            <person name="Lipzen A."/>
            <person name="Dockter R."/>
            <person name="Kennedy M."/>
            <person name="Grigoriev I.V."/>
            <person name="Spatafora J.W."/>
        </authorList>
    </citation>
    <scope>NUCLEOTIDE SEQUENCE [LARGE SCALE GENOMIC DNA]</scope>
    <source>
        <strain evidence="11 12">CBS 120377</strain>
    </source>
</reference>
<dbReference type="GO" id="GO:0000981">
    <property type="term" value="F:DNA-binding transcription factor activity, RNA polymerase II-specific"/>
    <property type="evidence" value="ECO:0007669"/>
    <property type="project" value="InterPro"/>
</dbReference>
<organism evidence="11 12">
    <name type="scientific">Mollisia scopiformis</name>
    <name type="common">Conifer needle endophyte fungus</name>
    <name type="synonym">Phialocephala scopiformis</name>
    <dbReference type="NCBI Taxonomy" id="149040"/>
    <lineage>
        <taxon>Eukaryota</taxon>
        <taxon>Fungi</taxon>
        <taxon>Dikarya</taxon>
        <taxon>Ascomycota</taxon>
        <taxon>Pezizomycotina</taxon>
        <taxon>Leotiomycetes</taxon>
        <taxon>Helotiales</taxon>
        <taxon>Mollisiaceae</taxon>
        <taxon>Mollisia</taxon>
    </lineage>
</organism>
<feature type="region of interest" description="Disordered" evidence="9">
    <location>
        <begin position="1"/>
        <end position="87"/>
    </location>
</feature>
<evidence type="ECO:0000256" key="4">
    <source>
        <dbReference type="ARBA" id="ARBA00023015"/>
    </source>
</evidence>
<dbReference type="GO" id="GO:0005634">
    <property type="term" value="C:nucleus"/>
    <property type="evidence" value="ECO:0007669"/>
    <property type="project" value="UniProtKB-SubCell"/>
</dbReference>
<dbReference type="KEGG" id="psco:LY89DRAFT_637013"/>
<name>A0A194XRS3_MOLSC</name>
<dbReference type="Pfam" id="PF00172">
    <property type="entry name" value="Zn_clus"/>
    <property type="match status" value="1"/>
</dbReference>
<gene>
    <name evidence="11" type="ORF">LY89DRAFT_637013</name>
</gene>
<keyword evidence="8" id="KW-0175">Coiled coil</keyword>
<evidence type="ECO:0000256" key="1">
    <source>
        <dbReference type="ARBA" id="ARBA00004123"/>
    </source>
</evidence>
<protein>
    <recommendedName>
        <fullName evidence="10">Zn(2)-C6 fungal-type domain-containing protein</fullName>
    </recommendedName>
</protein>
<evidence type="ECO:0000256" key="5">
    <source>
        <dbReference type="ARBA" id="ARBA00023125"/>
    </source>
</evidence>
<keyword evidence="7" id="KW-0539">Nucleus</keyword>
<evidence type="ECO:0000256" key="7">
    <source>
        <dbReference type="ARBA" id="ARBA00023242"/>
    </source>
</evidence>
<dbReference type="CDD" id="cd12148">
    <property type="entry name" value="fungal_TF_MHR"/>
    <property type="match status" value="1"/>
</dbReference>
<evidence type="ECO:0000313" key="11">
    <source>
        <dbReference type="EMBL" id="KUJ22749.1"/>
    </source>
</evidence>
<dbReference type="SMART" id="SM00066">
    <property type="entry name" value="GAL4"/>
    <property type="match status" value="1"/>
</dbReference>
<keyword evidence="4" id="KW-0805">Transcription regulation</keyword>
<dbReference type="PANTHER" id="PTHR31845:SF39">
    <property type="entry name" value="TRANSCRIPTION FACTOR PBCR-RELATED"/>
    <property type="match status" value="1"/>
</dbReference>
<evidence type="ECO:0000256" key="6">
    <source>
        <dbReference type="ARBA" id="ARBA00023163"/>
    </source>
</evidence>
<dbReference type="OrthoDB" id="8062037at2759"/>
<dbReference type="GO" id="GO:0000976">
    <property type="term" value="F:transcription cis-regulatory region binding"/>
    <property type="evidence" value="ECO:0007669"/>
    <property type="project" value="TreeGrafter"/>
</dbReference>
<feature type="compositionally biased region" description="Polar residues" evidence="9">
    <location>
        <begin position="57"/>
        <end position="66"/>
    </location>
</feature>
<dbReference type="InterPro" id="IPR036864">
    <property type="entry name" value="Zn2-C6_fun-type_DNA-bd_sf"/>
</dbReference>
<dbReference type="EMBL" id="KQ947406">
    <property type="protein sequence ID" value="KUJ22749.1"/>
    <property type="molecule type" value="Genomic_DNA"/>
</dbReference>
<dbReference type="AlphaFoldDB" id="A0A194XRS3"/>
<evidence type="ECO:0000313" key="12">
    <source>
        <dbReference type="Proteomes" id="UP000070700"/>
    </source>
</evidence>
<feature type="domain" description="Zn(2)-C6 fungal-type" evidence="10">
    <location>
        <begin position="89"/>
        <end position="123"/>
    </location>
</feature>
<dbReference type="GO" id="GO:0008270">
    <property type="term" value="F:zinc ion binding"/>
    <property type="evidence" value="ECO:0007669"/>
    <property type="project" value="InterPro"/>
</dbReference>
<feature type="compositionally biased region" description="Basic and acidic residues" evidence="9">
    <location>
        <begin position="1"/>
        <end position="13"/>
    </location>
</feature>